<dbReference type="InterPro" id="IPR046672">
    <property type="entry name" value="DUF6542"/>
</dbReference>
<dbReference type="OrthoDB" id="5192877at2"/>
<feature type="compositionally biased region" description="Low complexity" evidence="1">
    <location>
        <begin position="176"/>
        <end position="188"/>
    </location>
</feature>
<keyword evidence="2" id="KW-0472">Membrane</keyword>
<feature type="transmembrane region" description="Helical" evidence="2">
    <location>
        <begin position="121"/>
        <end position="141"/>
    </location>
</feature>
<evidence type="ECO:0000313" key="5">
    <source>
        <dbReference type="Proteomes" id="UP000316256"/>
    </source>
</evidence>
<evidence type="ECO:0000256" key="1">
    <source>
        <dbReference type="SAM" id="MobiDB-lite"/>
    </source>
</evidence>
<gene>
    <name evidence="4" type="ORF">FK531_04240</name>
</gene>
<evidence type="ECO:0000259" key="3">
    <source>
        <dbReference type="Pfam" id="PF20177"/>
    </source>
</evidence>
<feature type="transmembrane region" description="Helical" evidence="2">
    <location>
        <begin position="25"/>
        <end position="44"/>
    </location>
</feature>
<sequence length="291" mass="31409">MSATQRARSGVPLDTRSVLPTVPGLPAWGAVLVAVGAAVVGFLLDSMRGTELTSTFSIFYFLGCVGAVLAVRSRGLFTTMVQPPLILVAAVPMAYQQLAAGSGGGMKDLILNAAIPLVNRFPLMLLTTLAVLAIGLGRLYMGREADKLAARPRRKSAASGRPDEPARPAAERASDASRSARTAHATGRFPTGQHPTGARPVVPERPRAAERTQEVPFDSAPIRQRRPEPGRSPVPPQYGENLSRRPERGPAPVRTPQFSRPSEPEMPLHPVPQVRYRDRYDAPTEQPRHTR</sequence>
<feature type="compositionally biased region" description="Basic and acidic residues" evidence="1">
    <location>
        <begin position="275"/>
        <end position="291"/>
    </location>
</feature>
<keyword evidence="2" id="KW-0812">Transmembrane</keyword>
<dbReference type="EMBL" id="VIGH01000002">
    <property type="protein sequence ID" value="TQF73892.1"/>
    <property type="molecule type" value="Genomic_DNA"/>
</dbReference>
<protein>
    <recommendedName>
        <fullName evidence="3">DUF6542 domain-containing protein</fullName>
    </recommendedName>
</protein>
<evidence type="ECO:0000313" key="4">
    <source>
        <dbReference type="EMBL" id="TQF73892.1"/>
    </source>
</evidence>
<feature type="region of interest" description="Disordered" evidence="1">
    <location>
        <begin position="147"/>
        <end position="291"/>
    </location>
</feature>
<keyword evidence="5" id="KW-1185">Reference proteome</keyword>
<dbReference type="Proteomes" id="UP000316256">
    <property type="component" value="Unassembled WGS sequence"/>
</dbReference>
<dbReference type="Pfam" id="PF20177">
    <property type="entry name" value="DUF6542"/>
    <property type="match status" value="1"/>
</dbReference>
<name>A0A541BNK1_9NOCA</name>
<feature type="transmembrane region" description="Helical" evidence="2">
    <location>
        <begin position="56"/>
        <end position="77"/>
    </location>
</feature>
<feature type="compositionally biased region" description="Basic and acidic residues" evidence="1">
    <location>
        <begin position="161"/>
        <end position="175"/>
    </location>
</feature>
<organism evidence="4 5">
    <name type="scientific">Rhodococcus spelaei</name>
    <dbReference type="NCBI Taxonomy" id="2546320"/>
    <lineage>
        <taxon>Bacteria</taxon>
        <taxon>Bacillati</taxon>
        <taxon>Actinomycetota</taxon>
        <taxon>Actinomycetes</taxon>
        <taxon>Mycobacteriales</taxon>
        <taxon>Nocardiaceae</taxon>
        <taxon>Rhodococcus</taxon>
    </lineage>
</organism>
<comment type="caution">
    <text evidence="4">The sequence shown here is derived from an EMBL/GenBank/DDBJ whole genome shotgun (WGS) entry which is preliminary data.</text>
</comment>
<evidence type="ECO:0000256" key="2">
    <source>
        <dbReference type="SAM" id="Phobius"/>
    </source>
</evidence>
<proteinExistence type="predicted"/>
<feature type="domain" description="DUF6542" evidence="3">
    <location>
        <begin position="24"/>
        <end position="143"/>
    </location>
</feature>
<dbReference type="AlphaFoldDB" id="A0A541BNK1"/>
<feature type="compositionally biased region" description="Basic and acidic residues" evidence="1">
    <location>
        <begin position="202"/>
        <end position="213"/>
    </location>
</feature>
<keyword evidence="2" id="KW-1133">Transmembrane helix</keyword>
<accession>A0A541BNK1</accession>
<reference evidence="4 5" key="1">
    <citation type="submission" date="2019-06" db="EMBL/GenBank/DDBJ databases">
        <title>Rhodococcus spaelei sp. nov., isolated from a cave.</title>
        <authorList>
            <person name="Lee S.D."/>
        </authorList>
    </citation>
    <scope>NUCLEOTIDE SEQUENCE [LARGE SCALE GENOMIC DNA]</scope>
    <source>
        <strain evidence="4 5">C9-5</strain>
    </source>
</reference>